<reference evidence="1 2" key="1">
    <citation type="journal article" date="2021" name="Sci. Rep.">
        <title>The genome of the diatom Chaetoceros tenuissimus carries an ancient integrated fragment of an extant virus.</title>
        <authorList>
            <person name="Hongo Y."/>
            <person name="Kimura K."/>
            <person name="Takaki Y."/>
            <person name="Yoshida Y."/>
            <person name="Baba S."/>
            <person name="Kobayashi G."/>
            <person name="Nagasaki K."/>
            <person name="Hano T."/>
            <person name="Tomaru Y."/>
        </authorList>
    </citation>
    <scope>NUCLEOTIDE SEQUENCE [LARGE SCALE GENOMIC DNA]</scope>
    <source>
        <strain evidence="1 2">NIES-3715</strain>
    </source>
</reference>
<dbReference type="SUPFAM" id="SSF52058">
    <property type="entry name" value="L domain-like"/>
    <property type="match status" value="1"/>
</dbReference>
<evidence type="ECO:0000313" key="1">
    <source>
        <dbReference type="EMBL" id="GFH56694.1"/>
    </source>
</evidence>
<proteinExistence type="predicted"/>
<comment type="caution">
    <text evidence="1">The sequence shown here is derived from an EMBL/GenBank/DDBJ whole genome shotgun (WGS) entry which is preliminary data.</text>
</comment>
<sequence>MRSAERLLNRSERVPGLEAINLSESDECKRYIRERLSWQQIIIVDGVTDIPASTFFGCKNIEKVIFANTVIRIERRAFSGCSSLVSIKLPTNLEYIGAYAFKRCNLSSAFVPPTCREICRYAFTGNRNLSIFHVPQDTELDREGIIQNTALARASPIVPNRIGIYYTSLQKIEMNRWIKTMNNDEEFALHRACSSFQPLKEVILTIIQEKGLKAFKDKNSARISPSRYLEENPYTILTEKEIIQEYLSIMMGEVE</sequence>
<organism evidence="1 2">
    <name type="scientific">Chaetoceros tenuissimus</name>
    <dbReference type="NCBI Taxonomy" id="426638"/>
    <lineage>
        <taxon>Eukaryota</taxon>
        <taxon>Sar</taxon>
        <taxon>Stramenopiles</taxon>
        <taxon>Ochrophyta</taxon>
        <taxon>Bacillariophyta</taxon>
        <taxon>Coscinodiscophyceae</taxon>
        <taxon>Chaetocerotophycidae</taxon>
        <taxon>Chaetocerotales</taxon>
        <taxon>Chaetocerotaceae</taxon>
        <taxon>Chaetoceros</taxon>
    </lineage>
</organism>
<dbReference type="InterPro" id="IPR026906">
    <property type="entry name" value="LRR_5"/>
</dbReference>
<dbReference type="Pfam" id="PF13306">
    <property type="entry name" value="LRR_5"/>
    <property type="match status" value="1"/>
</dbReference>
<accession>A0AAD3D2U8</accession>
<dbReference type="Proteomes" id="UP001054902">
    <property type="component" value="Unassembled WGS sequence"/>
</dbReference>
<dbReference type="Gene3D" id="3.80.10.10">
    <property type="entry name" value="Ribonuclease Inhibitor"/>
    <property type="match status" value="1"/>
</dbReference>
<dbReference type="InterPro" id="IPR032675">
    <property type="entry name" value="LRR_dom_sf"/>
</dbReference>
<gene>
    <name evidence="1" type="ORF">CTEN210_13170</name>
</gene>
<dbReference type="PANTHER" id="PTHR45661:SF3">
    <property type="entry name" value="IG-LIKE DOMAIN-CONTAINING PROTEIN"/>
    <property type="match status" value="1"/>
</dbReference>
<evidence type="ECO:0008006" key="3">
    <source>
        <dbReference type="Google" id="ProtNLM"/>
    </source>
</evidence>
<dbReference type="PANTHER" id="PTHR45661">
    <property type="entry name" value="SURFACE ANTIGEN"/>
    <property type="match status" value="1"/>
</dbReference>
<keyword evidence="2" id="KW-1185">Reference proteome</keyword>
<dbReference type="EMBL" id="BLLK01000055">
    <property type="protein sequence ID" value="GFH56694.1"/>
    <property type="molecule type" value="Genomic_DNA"/>
</dbReference>
<protein>
    <recommendedName>
        <fullName evidence="3">Leucine-rich repeat domain-containing protein</fullName>
    </recommendedName>
</protein>
<dbReference type="InterPro" id="IPR053139">
    <property type="entry name" value="Surface_bspA-like"/>
</dbReference>
<evidence type="ECO:0000313" key="2">
    <source>
        <dbReference type="Proteomes" id="UP001054902"/>
    </source>
</evidence>
<dbReference type="AlphaFoldDB" id="A0AAD3D2U8"/>
<name>A0AAD3D2U8_9STRA</name>